<keyword evidence="1" id="KW-1133">Transmembrane helix</keyword>
<dbReference type="RefSeq" id="WP_154754241.1">
    <property type="nucleotide sequence ID" value="NZ_WLZX01000011.1"/>
</dbReference>
<accession>A0ABW9RHZ0</accession>
<evidence type="ECO:0000256" key="1">
    <source>
        <dbReference type="SAM" id="Phobius"/>
    </source>
</evidence>
<feature type="transmembrane region" description="Helical" evidence="1">
    <location>
        <begin position="59"/>
        <end position="77"/>
    </location>
</feature>
<sequence length="88" mass="10324">MRFKKIGLPLFVFLSFYWMVTIFLVIFLLSLSIALIFYLKNGDDLYFDFLQESIYALRKALPGGIILGSGLWIKSWLQARKDKKEPTR</sequence>
<keyword evidence="1" id="KW-0472">Membrane</keyword>
<organism evidence="2 3">
    <name type="scientific">Erwinia sorbitola</name>
    <dbReference type="NCBI Taxonomy" id="2681984"/>
    <lineage>
        <taxon>Bacteria</taxon>
        <taxon>Pseudomonadati</taxon>
        <taxon>Pseudomonadota</taxon>
        <taxon>Gammaproteobacteria</taxon>
        <taxon>Enterobacterales</taxon>
        <taxon>Erwiniaceae</taxon>
        <taxon>Erwinia</taxon>
    </lineage>
</organism>
<keyword evidence="3" id="KW-1185">Reference proteome</keyword>
<dbReference type="Proteomes" id="UP000480164">
    <property type="component" value="Unassembled WGS sequence"/>
</dbReference>
<gene>
    <name evidence="2" type="ORF">GK011_18860</name>
</gene>
<dbReference type="EMBL" id="WLZX01000011">
    <property type="protein sequence ID" value="MTD28996.1"/>
    <property type="molecule type" value="Genomic_DNA"/>
</dbReference>
<evidence type="ECO:0000313" key="2">
    <source>
        <dbReference type="EMBL" id="MTD28996.1"/>
    </source>
</evidence>
<evidence type="ECO:0000313" key="3">
    <source>
        <dbReference type="Proteomes" id="UP000480164"/>
    </source>
</evidence>
<comment type="caution">
    <text evidence="2">The sequence shown here is derived from an EMBL/GenBank/DDBJ whole genome shotgun (WGS) entry which is preliminary data.</text>
</comment>
<keyword evidence="1" id="KW-0812">Transmembrane</keyword>
<feature type="transmembrane region" description="Helical" evidence="1">
    <location>
        <begin position="12"/>
        <end position="39"/>
    </location>
</feature>
<protein>
    <submittedName>
        <fullName evidence="2">Uncharacterized protein</fullName>
    </submittedName>
</protein>
<name>A0ABW9RHZ0_9GAMM</name>
<reference evidence="2 3" key="1">
    <citation type="submission" date="2019-11" db="EMBL/GenBank/DDBJ databases">
        <title>Erwinia sp. nov., isolated from feces of birds in Tibet plateau of China.</title>
        <authorList>
            <person name="Ge Y."/>
        </authorList>
    </citation>
    <scope>NUCLEOTIDE SEQUENCE [LARGE SCALE GENOMIC DNA]</scope>
    <source>
        <strain evidence="2 3">J316</strain>
    </source>
</reference>
<proteinExistence type="predicted"/>